<dbReference type="EMBL" id="CP138348">
    <property type="protein sequence ID" value="WPF89531.1"/>
    <property type="molecule type" value="Genomic_DNA"/>
</dbReference>
<evidence type="ECO:0000313" key="2">
    <source>
        <dbReference type="EMBL" id="WPF89531.1"/>
    </source>
</evidence>
<proteinExistence type="predicted"/>
<evidence type="ECO:0000256" key="1">
    <source>
        <dbReference type="SAM" id="Phobius"/>
    </source>
</evidence>
<dbReference type="Pfam" id="PF11016">
    <property type="entry name" value="DUF2854"/>
    <property type="match status" value="1"/>
</dbReference>
<sequence>MLRKIPLALVGLTVGSILTVIGFVAYGTGNSTLNLAGFFYGIPLLLGGLALKAAELKPIPFLKETTPEVLALRKEKATATQNQLRLDVTRYRYGQEAHLDEALQRLGLSPTDDERPILTKIQEDKIDNHYALILYFESPLIKLETWQEKQEKITKFFGPGIEAKISLAGENEIELALITIS</sequence>
<dbReference type="AlphaFoldDB" id="A0AAF1C5S9"/>
<accession>A0AAF1C5S9</accession>
<keyword evidence="1" id="KW-1133">Transmembrane helix</keyword>
<gene>
    <name evidence="2" type="ORF">SAY89_04475</name>
</gene>
<protein>
    <submittedName>
        <fullName evidence="2">DUF2854 domain-containing protein</fullName>
    </submittedName>
</protein>
<feature type="transmembrane region" description="Helical" evidence="1">
    <location>
        <begin position="7"/>
        <end position="26"/>
    </location>
</feature>
<dbReference type="PANTHER" id="PTHR35551:SF1">
    <property type="entry name" value="ACCLIMATION OF PHOTOSYNTHESIS TO ENVIRONMENT"/>
    <property type="match status" value="1"/>
</dbReference>
<name>A0AAF1C5S9_9CHRO</name>
<keyword evidence="1" id="KW-0812">Transmembrane</keyword>
<reference evidence="2" key="1">
    <citation type="submission" date="2023-11" db="EMBL/GenBank/DDBJ databases">
        <title>Genome sequence of Cyanobacterium aponinum BCRC AL20115.</title>
        <authorList>
            <person name="Chang H.-Y."/>
            <person name="Lin K.-M."/>
            <person name="Hsueh H.-T."/>
            <person name="Chu H.-A."/>
            <person name="Kuo C.-H."/>
        </authorList>
    </citation>
    <scope>NUCLEOTIDE SEQUENCE</scope>
    <source>
        <strain evidence="2">AL20115</strain>
    </source>
</reference>
<dbReference type="PANTHER" id="PTHR35551">
    <property type="match status" value="1"/>
</dbReference>
<dbReference type="InterPro" id="IPR021275">
    <property type="entry name" value="DUF2854"/>
</dbReference>
<keyword evidence="1" id="KW-0472">Membrane</keyword>
<organism evidence="2">
    <name type="scientific">Cyanobacterium aponinum AL20115</name>
    <dbReference type="NCBI Taxonomy" id="3090662"/>
    <lineage>
        <taxon>Bacteria</taxon>
        <taxon>Bacillati</taxon>
        <taxon>Cyanobacteriota</taxon>
        <taxon>Cyanophyceae</taxon>
        <taxon>Oscillatoriophycideae</taxon>
        <taxon>Chroococcales</taxon>
        <taxon>Geminocystaceae</taxon>
        <taxon>Cyanobacterium</taxon>
    </lineage>
</organism>
<dbReference type="RefSeq" id="WP_320001943.1">
    <property type="nucleotide sequence ID" value="NZ_CP138348.1"/>
</dbReference>